<dbReference type="RefSeq" id="WP_179028871.1">
    <property type="nucleotide sequence ID" value="NZ_JABUHS010000029.1"/>
</dbReference>
<accession>A0A7Y8USI4</accession>
<reference evidence="1 2" key="1">
    <citation type="submission" date="2020-05" db="EMBL/GenBank/DDBJ databases">
        <title>Onion-isolated Pseudomonas sp.</title>
        <authorList>
            <person name="Fujikawa T."/>
            <person name="Sawada H."/>
        </authorList>
    </citation>
    <scope>NUCLEOTIDE SEQUENCE [LARGE SCALE GENOMIC DNA]</scope>
    <source>
        <strain evidence="1 2">MAFF 301512</strain>
    </source>
</reference>
<comment type="caution">
    <text evidence="1">The sequence shown here is derived from an EMBL/GenBank/DDBJ whole genome shotgun (WGS) entry which is preliminary data.</text>
</comment>
<dbReference type="EMBL" id="JABUHS010000029">
    <property type="protein sequence ID" value="NWN60471.1"/>
    <property type="molecule type" value="Genomic_DNA"/>
</dbReference>
<proteinExistence type="predicted"/>
<evidence type="ECO:0000313" key="2">
    <source>
        <dbReference type="Proteomes" id="UP000543908"/>
    </source>
</evidence>
<name>A0A7Y8USI4_9PSED</name>
<protein>
    <submittedName>
        <fullName evidence="1">Uncharacterized protein</fullName>
    </submittedName>
</protein>
<evidence type="ECO:0000313" key="1">
    <source>
        <dbReference type="EMBL" id="NWN60471.1"/>
    </source>
</evidence>
<sequence>MSDSQLPETPAECSEPRALKWYSPSALQNAPRVLVMPEFADTLTLNPDETSHTLPLEFHEAPLRVTIPSVWPFNEANFPGQVTLVEFLWDNGPTAVLSVTINSPYDPDTYFPHTWSLPSFLTTSGGVHRVHYRVSSQLIAPINSFGSFVNVDKTRPNSGNPESKLLVDADVLSGGLTQDYLDLHNGVPVEVVRPADLRIDEVYRFFWGHLPNLTPAGKLTVNDAHVAGAPLLFTFDKDLVQNLGANPVYVSHQRTDRAGNVGEFSEVETVAVDLTPLPNLPRPDVPLADVDGVILLNDAWAPTIISIPRIIDAQPDDRLRIFWNTLSLPPITIGAGQVWPLTTSVPWDIVSSGGFQARHPVRVRYVFTRCSSSKPSPDNFFEADLTVAGPDPAPNPINPALESVTVLGGGGNNIVTLDDAPGPVPVRVRLSADFEPGERLSLFWGGDAAFADDHVVQVGEPGQDHIFHVKWNTILAAGSNLALPVYYWADNGINQQRSLATPVRVSIVKIIGLKNPKVLNTNPQPGFISCASDPAPADAVLVGVDWDEDHFDVGDTLRLHWAAYPTLTGAGTAFPETVKYFDIELIDGHQHTGVEFTVGPFNPLITRPGLVSPKGASAVFYYELRKTTGAQGESDTEWTRIDLYRPTGGTCLVPMGE</sequence>
<organism evidence="1 2">
    <name type="scientific">Pseudomonas allii</name>
    <dbReference type="NCBI Taxonomy" id="2740531"/>
    <lineage>
        <taxon>Bacteria</taxon>
        <taxon>Pseudomonadati</taxon>
        <taxon>Pseudomonadota</taxon>
        <taxon>Gammaproteobacteria</taxon>
        <taxon>Pseudomonadales</taxon>
        <taxon>Pseudomonadaceae</taxon>
        <taxon>Pseudomonas</taxon>
    </lineage>
</organism>
<gene>
    <name evidence="1" type="ORF">HT123_04415</name>
</gene>
<dbReference type="AlphaFoldDB" id="A0A7Y8USI4"/>
<dbReference type="Proteomes" id="UP000543908">
    <property type="component" value="Unassembled WGS sequence"/>
</dbReference>